<proteinExistence type="predicted"/>
<dbReference type="AlphaFoldDB" id="A0A4Y2RVM0"/>
<gene>
    <name evidence="2" type="ORF">AVEN_182834_1</name>
</gene>
<keyword evidence="3" id="KW-1185">Reference proteome</keyword>
<name>A0A4Y2RVM0_ARAVE</name>
<feature type="non-terminal residue" evidence="2">
    <location>
        <position position="1"/>
    </location>
</feature>
<feature type="compositionally biased region" description="Polar residues" evidence="1">
    <location>
        <begin position="1"/>
        <end position="15"/>
    </location>
</feature>
<feature type="region of interest" description="Disordered" evidence="1">
    <location>
        <begin position="1"/>
        <end position="35"/>
    </location>
</feature>
<comment type="caution">
    <text evidence="2">The sequence shown here is derived from an EMBL/GenBank/DDBJ whole genome shotgun (WGS) entry which is preliminary data.</text>
</comment>
<evidence type="ECO:0000313" key="2">
    <source>
        <dbReference type="EMBL" id="GBN79733.1"/>
    </source>
</evidence>
<protein>
    <submittedName>
        <fullName evidence="2">Uncharacterized protein</fullName>
    </submittedName>
</protein>
<sequence length="59" mass="6422">FSSPEHPSLTASSSDRGSKSRGLPQDNPRVASKRDINMTKLNYSSLSTSHVYEAALGWV</sequence>
<reference evidence="2 3" key="1">
    <citation type="journal article" date="2019" name="Sci. Rep.">
        <title>Orb-weaving spider Araneus ventricosus genome elucidates the spidroin gene catalogue.</title>
        <authorList>
            <person name="Kono N."/>
            <person name="Nakamura H."/>
            <person name="Ohtoshi R."/>
            <person name="Moran D.A.P."/>
            <person name="Shinohara A."/>
            <person name="Yoshida Y."/>
            <person name="Fujiwara M."/>
            <person name="Mori M."/>
            <person name="Tomita M."/>
            <person name="Arakawa K."/>
        </authorList>
    </citation>
    <scope>NUCLEOTIDE SEQUENCE [LARGE SCALE GENOMIC DNA]</scope>
</reference>
<evidence type="ECO:0000256" key="1">
    <source>
        <dbReference type="SAM" id="MobiDB-lite"/>
    </source>
</evidence>
<dbReference type="EMBL" id="BGPR01147809">
    <property type="protein sequence ID" value="GBN79733.1"/>
    <property type="molecule type" value="Genomic_DNA"/>
</dbReference>
<organism evidence="2 3">
    <name type="scientific">Araneus ventricosus</name>
    <name type="common">Orbweaver spider</name>
    <name type="synonym">Epeira ventricosa</name>
    <dbReference type="NCBI Taxonomy" id="182803"/>
    <lineage>
        <taxon>Eukaryota</taxon>
        <taxon>Metazoa</taxon>
        <taxon>Ecdysozoa</taxon>
        <taxon>Arthropoda</taxon>
        <taxon>Chelicerata</taxon>
        <taxon>Arachnida</taxon>
        <taxon>Araneae</taxon>
        <taxon>Araneomorphae</taxon>
        <taxon>Entelegynae</taxon>
        <taxon>Araneoidea</taxon>
        <taxon>Araneidae</taxon>
        <taxon>Araneus</taxon>
    </lineage>
</organism>
<accession>A0A4Y2RVM0</accession>
<dbReference type="Proteomes" id="UP000499080">
    <property type="component" value="Unassembled WGS sequence"/>
</dbReference>
<evidence type="ECO:0000313" key="3">
    <source>
        <dbReference type="Proteomes" id="UP000499080"/>
    </source>
</evidence>